<dbReference type="AlphaFoldDB" id="A0A6I6D870"/>
<reference evidence="2" key="1">
    <citation type="journal article" date="2019" name="Microbiology">
        <title>Complete Genome Sequence of an Uncultured Bacterium of the Candidate Phylum Bipolaricaulota.</title>
        <authorList>
            <person name="Kadnikov V.V."/>
            <person name="Mardanov A.V."/>
            <person name="Beletsky A.V."/>
            <person name="Frank Y.A."/>
            <person name="Karnachuk O.V."/>
            <person name="Ravin N.V."/>
        </authorList>
    </citation>
    <scope>NUCLEOTIDE SEQUENCE [LARGE SCALE GENOMIC DNA]</scope>
</reference>
<keyword evidence="2" id="KW-1185">Reference proteome</keyword>
<protein>
    <submittedName>
        <fullName evidence="1">Uncharacterized protein</fullName>
    </submittedName>
</protein>
<evidence type="ECO:0000313" key="2">
    <source>
        <dbReference type="Proteomes" id="UP000426444"/>
    </source>
</evidence>
<gene>
    <name evidence="1" type="ORF">SYNTR_0194</name>
</gene>
<dbReference type="RefSeq" id="WP_156202746.1">
    <property type="nucleotide sequence ID" value="NZ_CP046457.1"/>
</dbReference>
<name>A0A6I6D870_9FIRM</name>
<dbReference type="Proteomes" id="UP000426444">
    <property type="component" value="Chromosome"/>
</dbReference>
<accession>A0A6I6D870</accession>
<proteinExistence type="predicted"/>
<evidence type="ECO:0000313" key="1">
    <source>
        <dbReference type="EMBL" id="QGT98787.1"/>
    </source>
</evidence>
<dbReference type="PROSITE" id="PS51257">
    <property type="entry name" value="PROKAR_LIPOPROTEIN"/>
    <property type="match status" value="1"/>
</dbReference>
<sequence>MITRYKNLTVTMLIIAAVMIFGGGCTSLDVFEESEKGLLSYEEVRNILEEEGLELEETTADSPVKESVQANYVAYKLNNLETVFVYRFDSTLSRKQVFPNAIIRDDKKDPPYHAFSARNITVIYPTEYLEKEVIPSVIRENYDKVRQAVLQSMVVFGEKFEFVTAELGEPVKGNFKFDMEKMGEDVVLMDDFSKIAELEVYGVDTDRQLLDEIDSVEYKYAAFTNHNERHGGAPNSENRTKPCTLNHVRLKNIHDDMFIRYSIKNHHASSYVANPEKASFWGSFGDDTPEEAFSRLYDPLIMMHAEYFLKWINHWEKNSGEIIIYNPGQKIRYHVYDIKLNPDYPDDMFEPDGNYYFGN</sequence>
<organism evidence="1 2">
    <name type="scientific">Candidatus Syntrophocurvum alkaliphilum</name>
    <dbReference type="NCBI Taxonomy" id="2293317"/>
    <lineage>
        <taxon>Bacteria</taxon>
        <taxon>Bacillati</taxon>
        <taxon>Bacillota</taxon>
        <taxon>Clostridia</taxon>
        <taxon>Eubacteriales</taxon>
        <taxon>Syntrophomonadaceae</taxon>
        <taxon>Candidatus Syntrophocurvum</taxon>
    </lineage>
</organism>
<dbReference type="EMBL" id="CP046457">
    <property type="protein sequence ID" value="QGT98787.1"/>
    <property type="molecule type" value="Genomic_DNA"/>
</dbReference>
<dbReference type="KEGG" id="salq:SYNTR_0194"/>